<sequence>MSFANLKKKSRSGSLTEKLIRQVEKINDKGNSNVDERIWKPVVDKSGNGYAIIRFLPEPEGCELPWSRVYTHAFQGTGGWYIENSLTTLGQKDPVSEHNSELWNSGSDANKEIARKQKRRLSYYSNIFVVSDPANPENEGKVFLYKYGKKIFDKIMEAMKPEFADETPINPFDFWAGANFKLKIRRVEGYQNYDKSEFGSAEALFDDDAKLEEIYNSLYNLNEFTDPKNFKSYEKLKERLDSVLGLKKPVRAPIVEEELETEDDSRGSYTAPVATEPVREVAAVESTSEDEDDESLSYFSRLVNS</sequence>
<proteinExistence type="inferred from homology"/>
<dbReference type="GO" id="GO:0003697">
    <property type="term" value="F:single-stranded DNA binding"/>
    <property type="evidence" value="ECO:0007669"/>
    <property type="project" value="InterPro"/>
</dbReference>
<keyword evidence="2" id="KW-0235">DNA replication</keyword>
<evidence type="ECO:0000256" key="3">
    <source>
        <dbReference type="SAM" id="MobiDB-lite"/>
    </source>
</evidence>
<dbReference type="InterPro" id="IPR012340">
    <property type="entry name" value="NA-bd_OB-fold"/>
</dbReference>
<feature type="region of interest" description="Disordered" evidence="3">
    <location>
        <begin position="256"/>
        <end position="305"/>
    </location>
</feature>
<dbReference type="GO" id="GO:0039693">
    <property type="term" value="P:viral DNA genome replication"/>
    <property type="evidence" value="ECO:0007669"/>
    <property type="project" value="UniProtKB-KW"/>
</dbReference>
<dbReference type="InterPro" id="IPR012339">
    <property type="entry name" value="Phage_T4_Gp32_ssDNA-bd"/>
</dbReference>
<dbReference type="AlphaFoldDB" id="A0A382LV64"/>
<feature type="domain" description="Bacteriophage T4 Gp32 single-stranded DNA-binding" evidence="4">
    <location>
        <begin position="47"/>
        <end position="243"/>
    </location>
</feature>
<dbReference type="Gene3D" id="3.90.198.10">
    <property type="entry name" value="Replication Fork Single-Stranded Dna Binding Protein"/>
    <property type="match status" value="1"/>
</dbReference>
<accession>A0A382LV64</accession>
<evidence type="ECO:0000259" key="4">
    <source>
        <dbReference type="Pfam" id="PF08804"/>
    </source>
</evidence>
<dbReference type="HAMAP" id="MF_04152">
    <property type="entry name" value="SSB_T4"/>
    <property type="match status" value="1"/>
</dbReference>
<dbReference type="InterPro" id="IPR046395">
    <property type="entry name" value="SSB_T4"/>
</dbReference>
<dbReference type="Pfam" id="PF08804">
    <property type="entry name" value="gp32"/>
    <property type="match status" value="1"/>
</dbReference>
<organism evidence="5">
    <name type="scientific">marine metagenome</name>
    <dbReference type="NCBI Taxonomy" id="408172"/>
    <lineage>
        <taxon>unclassified sequences</taxon>
        <taxon>metagenomes</taxon>
        <taxon>ecological metagenomes</taxon>
    </lineage>
</organism>
<evidence type="ECO:0000256" key="2">
    <source>
        <dbReference type="ARBA" id="ARBA00023109"/>
    </source>
</evidence>
<dbReference type="SUPFAM" id="SSF50249">
    <property type="entry name" value="Nucleic acid-binding proteins"/>
    <property type="match status" value="1"/>
</dbReference>
<reference evidence="5" key="1">
    <citation type="submission" date="2018-05" db="EMBL/GenBank/DDBJ databases">
        <authorList>
            <person name="Lanie J.A."/>
            <person name="Ng W.-L."/>
            <person name="Kazmierczak K.M."/>
            <person name="Andrzejewski T.M."/>
            <person name="Davidsen T.M."/>
            <person name="Wayne K.J."/>
            <person name="Tettelin H."/>
            <person name="Glass J.I."/>
            <person name="Rusch D."/>
            <person name="Podicherti R."/>
            <person name="Tsui H.-C.T."/>
            <person name="Winkler M.E."/>
        </authorList>
    </citation>
    <scope>NUCLEOTIDE SEQUENCE</scope>
</reference>
<evidence type="ECO:0000313" key="5">
    <source>
        <dbReference type="EMBL" id="SVC40436.1"/>
    </source>
</evidence>
<name>A0A382LV64_9ZZZZ</name>
<evidence type="ECO:0000256" key="1">
    <source>
        <dbReference type="ARBA" id="ARBA00022491"/>
    </source>
</evidence>
<keyword evidence="2" id="KW-1194">Viral DNA replication</keyword>
<protein>
    <recommendedName>
        <fullName evidence="4">Bacteriophage T4 Gp32 single-stranded DNA-binding domain-containing protein</fullName>
    </recommendedName>
</protein>
<dbReference type="InterPro" id="IPR044947">
    <property type="entry name" value="Phage_T4_Gp32_ssDNA-bd_sf"/>
</dbReference>
<gene>
    <name evidence="5" type="ORF">METZ01_LOCUS293290</name>
</gene>
<keyword evidence="1" id="KW-0678">Repressor</keyword>
<dbReference type="EMBL" id="UINC01089385">
    <property type="protein sequence ID" value="SVC40436.1"/>
    <property type="molecule type" value="Genomic_DNA"/>
</dbReference>